<evidence type="ECO:0000313" key="14">
    <source>
        <dbReference type="EMBL" id="HGG99746.1"/>
    </source>
</evidence>
<dbReference type="PRINTS" id="PR00773">
    <property type="entry name" value="GRPEPROTEIN"/>
</dbReference>
<dbReference type="InterPro" id="IPR009012">
    <property type="entry name" value="GrpE_head"/>
</dbReference>
<dbReference type="CDD" id="cd00446">
    <property type="entry name" value="GrpE"/>
    <property type="match status" value="1"/>
</dbReference>
<evidence type="ECO:0000256" key="12">
    <source>
        <dbReference type="RuleBase" id="RU004478"/>
    </source>
</evidence>
<organism evidence="14">
    <name type="scientific">Thermodesulfovibrio aggregans</name>
    <dbReference type="NCBI Taxonomy" id="86166"/>
    <lineage>
        <taxon>Bacteria</taxon>
        <taxon>Pseudomonadati</taxon>
        <taxon>Nitrospirota</taxon>
        <taxon>Thermodesulfovibrionia</taxon>
        <taxon>Thermodesulfovibrionales</taxon>
        <taxon>Thermodesulfovibrionaceae</taxon>
        <taxon>Thermodesulfovibrio</taxon>
    </lineage>
</organism>
<evidence type="ECO:0000256" key="3">
    <source>
        <dbReference type="ARBA" id="ARBA00011738"/>
    </source>
</evidence>
<dbReference type="Gene3D" id="2.30.22.10">
    <property type="entry name" value="Head domain of nucleotide exchange factor GrpE"/>
    <property type="match status" value="1"/>
</dbReference>
<evidence type="ECO:0000256" key="2">
    <source>
        <dbReference type="ARBA" id="ARBA00009054"/>
    </source>
</evidence>
<evidence type="ECO:0000256" key="6">
    <source>
        <dbReference type="ARBA" id="ARBA00023186"/>
    </source>
</evidence>
<gene>
    <name evidence="10 14" type="primary">grpE</name>
    <name evidence="14" type="ORF">ENV75_04785</name>
</gene>
<name>A0A7C4ELW1_9BACT</name>
<dbReference type="PANTHER" id="PTHR21237:SF23">
    <property type="entry name" value="GRPE PROTEIN HOMOLOG, MITOCHONDRIAL"/>
    <property type="match status" value="1"/>
</dbReference>
<evidence type="ECO:0000256" key="10">
    <source>
        <dbReference type="HAMAP-Rule" id="MF_01151"/>
    </source>
</evidence>
<dbReference type="GO" id="GO:0006457">
    <property type="term" value="P:protein folding"/>
    <property type="evidence" value="ECO:0007669"/>
    <property type="project" value="InterPro"/>
</dbReference>
<dbReference type="GO" id="GO:0000774">
    <property type="term" value="F:adenyl-nucleotide exchange factor activity"/>
    <property type="evidence" value="ECO:0007669"/>
    <property type="project" value="InterPro"/>
</dbReference>
<dbReference type="FunFam" id="2.30.22.10:FF:000001">
    <property type="entry name" value="Protein GrpE"/>
    <property type="match status" value="1"/>
</dbReference>
<evidence type="ECO:0000256" key="5">
    <source>
        <dbReference type="ARBA" id="ARBA00023016"/>
    </source>
</evidence>
<sequence length="189" mass="22032">MEELKNEKKDEKAEETKAIEEKHEDLIESLQRELAQQKEKYLRLYAEFENYKKVSNKEKEEIINHANEKLIAELLPVIDNFELAIKHASNENEGWLESLKTGLDNTLKEFLRVLEKFGLKQIETVGKPFNPEFHHAVATTETSEKEENMVVEELRKGYLYRDKVLRASLVTVSKKPKPSSEGEISEKED</sequence>
<comment type="subcellular location">
    <subcellularLocation>
        <location evidence="1 10">Cytoplasm</location>
    </subcellularLocation>
</comment>
<keyword evidence="4 10" id="KW-0963">Cytoplasm</keyword>
<keyword evidence="6 10" id="KW-0143">Chaperone</keyword>
<protein>
    <recommendedName>
        <fullName evidence="8 10">Protein GrpE</fullName>
    </recommendedName>
    <alternativeName>
        <fullName evidence="9 10">HSP-70 cofactor</fullName>
    </alternativeName>
</protein>
<evidence type="ECO:0000256" key="8">
    <source>
        <dbReference type="ARBA" id="ARBA00072274"/>
    </source>
</evidence>
<evidence type="ECO:0000256" key="1">
    <source>
        <dbReference type="ARBA" id="ARBA00004496"/>
    </source>
</evidence>
<dbReference type="Gene3D" id="3.90.20.20">
    <property type="match status" value="1"/>
</dbReference>
<keyword evidence="5 10" id="KW-0346">Stress response</keyword>
<comment type="subunit">
    <text evidence="3 10">Homodimer.</text>
</comment>
<evidence type="ECO:0000256" key="9">
    <source>
        <dbReference type="ARBA" id="ARBA00076414"/>
    </source>
</evidence>
<dbReference type="AlphaFoldDB" id="A0A7C4ELW1"/>
<evidence type="ECO:0000256" key="7">
    <source>
        <dbReference type="ARBA" id="ARBA00053401"/>
    </source>
</evidence>
<accession>A0A7C4ELW1</accession>
<dbReference type="NCBIfam" id="NF010738">
    <property type="entry name" value="PRK14140.1"/>
    <property type="match status" value="1"/>
</dbReference>
<dbReference type="EMBL" id="DTHO01000053">
    <property type="protein sequence ID" value="HGG99746.1"/>
    <property type="molecule type" value="Genomic_DNA"/>
</dbReference>
<dbReference type="InterPro" id="IPR000740">
    <property type="entry name" value="GrpE"/>
</dbReference>
<dbReference type="GO" id="GO:0042803">
    <property type="term" value="F:protein homodimerization activity"/>
    <property type="evidence" value="ECO:0007669"/>
    <property type="project" value="InterPro"/>
</dbReference>
<comment type="caution">
    <text evidence="14">The sequence shown here is derived from an EMBL/GenBank/DDBJ whole genome shotgun (WGS) entry which is preliminary data.</text>
</comment>
<dbReference type="HAMAP" id="MF_01151">
    <property type="entry name" value="GrpE"/>
    <property type="match status" value="1"/>
</dbReference>
<dbReference type="SUPFAM" id="SSF58014">
    <property type="entry name" value="Coiled-coil domain of nucleotide exchange factor GrpE"/>
    <property type="match status" value="1"/>
</dbReference>
<evidence type="ECO:0000256" key="13">
    <source>
        <dbReference type="SAM" id="MobiDB-lite"/>
    </source>
</evidence>
<reference evidence="14" key="1">
    <citation type="journal article" date="2020" name="mSystems">
        <title>Genome- and Community-Level Interaction Insights into Carbon Utilization and Element Cycling Functions of Hydrothermarchaeota in Hydrothermal Sediment.</title>
        <authorList>
            <person name="Zhou Z."/>
            <person name="Liu Y."/>
            <person name="Xu W."/>
            <person name="Pan J."/>
            <person name="Luo Z.H."/>
            <person name="Li M."/>
        </authorList>
    </citation>
    <scope>NUCLEOTIDE SEQUENCE [LARGE SCALE GENOMIC DNA]</scope>
    <source>
        <strain evidence="14">SpSt-788</strain>
    </source>
</reference>
<feature type="region of interest" description="Disordered" evidence="13">
    <location>
        <begin position="1"/>
        <end position="21"/>
    </location>
</feature>
<dbReference type="GO" id="GO:0005737">
    <property type="term" value="C:cytoplasm"/>
    <property type="evidence" value="ECO:0007669"/>
    <property type="project" value="UniProtKB-SubCell"/>
</dbReference>
<dbReference type="GO" id="GO:0051082">
    <property type="term" value="F:unfolded protein binding"/>
    <property type="evidence" value="ECO:0007669"/>
    <property type="project" value="TreeGrafter"/>
</dbReference>
<dbReference type="InterPro" id="IPR013805">
    <property type="entry name" value="GrpE_CC"/>
</dbReference>
<comment type="similarity">
    <text evidence="2 10 12">Belongs to the GrpE family.</text>
</comment>
<comment type="function">
    <text evidence="7 10 11">Participates actively in the response to hyperosmotic and heat shock by preventing the aggregation of stress-denatured proteins, in association with DnaK and GrpE. It is the nucleotide exchange factor for DnaK and may function as a thermosensor. Unfolded proteins bind initially to DnaJ; upon interaction with the DnaJ-bound protein, DnaK hydrolyzes its bound ATP, resulting in the formation of a stable complex. GrpE releases ADP from DnaK; ATP binding to DnaK triggers the release of the substrate protein, thus completing the reaction cycle. Several rounds of ATP-dependent interactions between DnaJ, DnaK and GrpE are required for fully efficient folding.</text>
</comment>
<evidence type="ECO:0000256" key="11">
    <source>
        <dbReference type="RuleBase" id="RU000639"/>
    </source>
</evidence>
<proteinExistence type="inferred from homology"/>
<dbReference type="SUPFAM" id="SSF51064">
    <property type="entry name" value="Head domain of nucleotide exchange factor GrpE"/>
    <property type="match status" value="1"/>
</dbReference>
<dbReference type="Pfam" id="PF01025">
    <property type="entry name" value="GrpE"/>
    <property type="match status" value="1"/>
</dbReference>
<dbReference type="PANTHER" id="PTHR21237">
    <property type="entry name" value="GRPE PROTEIN"/>
    <property type="match status" value="1"/>
</dbReference>
<evidence type="ECO:0000256" key="4">
    <source>
        <dbReference type="ARBA" id="ARBA00022490"/>
    </source>
</evidence>
<dbReference type="PROSITE" id="PS01071">
    <property type="entry name" value="GRPE"/>
    <property type="match status" value="1"/>
</dbReference>
<dbReference type="GO" id="GO:0051087">
    <property type="term" value="F:protein-folding chaperone binding"/>
    <property type="evidence" value="ECO:0007669"/>
    <property type="project" value="InterPro"/>
</dbReference>